<dbReference type="RefSeq" id="WP_012165435.1">
    <property type="nucleotide sequence ID" value="NC_009925.1"/>
</dbReference>
<proteinExistence type="predicted"/>
<dbReference type="AlphaFoldDB" id="B0C9M6"/>
<dbReference type="KEGG" id="amr:AM1_5212"/>
<evidence type="ECO:0000313" key="1">
    <source>
        <dbReference type="EMBL" id="ABW30174.1"/>
    </source>
</evidence>
<reference evidence="1 2" key="1">
    <citation type="journal article" date="2008" name="Proc. Natl. Acad. Sci. U.S.A.">
        <title>Niche adaptation and genome expansion in the chlorophyll d-producing cyanobacterium Acaryochloris marina.</title>
        <authorList>
            <person name="Swingley W.D."/>
            <person name="Chen M."/>
            <person name="Cheung P.C."/>
            <person name="Conrad A.L."/>
            <person name="Dejesa L.C."/>
            <person name="Hao J."/>
            <person name="Honchak B.M."/>
            <person name="Karbach L.E."/>
            <person name="Kurdoglu A."/>
            <person name="Lahiri S."/>
            <person name="Mastrian S.D."/>
            <person name="Miyashita H."/>
            <person name="Page L."/>
            <person name="Ramakrishna P."/>
            <person name="Satoh S."/>
            <person name="Sattley W.M."/>
            <person name="Shimada Y."/>
            <person name="Taylor H.L."/>
            <person name="Tomo T."/>
            <person name="Tsuchiya T."/>
            <person name="Wang Z.T."/>
            <person name="Raymond J."/>
            <person name="Mimuro M."/>
            <person name="Blankenship R.E."/>
            <person name="Touchman J.W."/>
        </authorList>
    </citation>
    <scope>NUCLEOTIDE SEQUENCE [LARGE SCALE GENOMIC DNA]</scope>
    <source>
        <strain evidence="2">MBIC 11017</strain>
    </source>
</reference>
<accession>B0C9M6</accession>
<dbReference type="EMBL" id="CP000828">
    <property type="protein sequence ID" value="ABW30174.1"/>
    <property type="molecule type" value="Genomic_DNA"/>
</dbReference>
<name>B0C9M6_ACAM1</name>
<dbReference type="HOGENOM" id="CLU_2010228_0_0_3"/>
<dbReference type="OrthoDB" id="71876at2"/>
<keyword evidence="2" id="KW-1185">Reference proteome</keyword>
<sequence length="123" mass="14037">MKDILKYLIVCSLFLLVIFVPARMSYAAEVHEYSMWLQQGESFTLEQYLSENETMAAGCSEDCFDIDLFLYDAMTKKTVHQDTKTNTNPKITAPYDSDFIVNLLLSNCPASKGCKVWIDLVDE</sequence>
<evidence type="ECO:0000313" key="2">
    <source>
        <dbReference type="Proteomes" id="UP000000268"/>
    </source>
</evidence>
<dbReference type="Proteomes" id="UP000000268">
    <property type="component" value="Chromosome"/>
</dbReference>
<dbReference type="eggNOG" id="ENOG5033CQ5">
    <property type="taxonomic scope" value="Bacteria"/>
</dbReference>
<organism evidence="1 2">
    <name type="scientific">Acaryochloris marina (strain MBIC 11017)</name>
    <dbReference type="NCBI Taxonomy" id="329726"/>
    <lineage>
        <taxon>Bacteria</taxon>
        <taxon>Bacillati</taxon>
        <taxon>Cyanobacteriota</taxon>
        <taxon>Cyanophyceae</taxon>
        <taxon>Acaryochloridales</taxon>
        <taxon>Acaryochloridaceae</taxon>
        <taxon>Acaryochloris</taxon>
    </lineage>
</organism>
<gene>
    <name evidence="1" type="ordered locus">AM1_5212</name>
</gene>
<protein>
    <submittedName>
        <fullName evidence="1">Uncharacterized protein</fullName>
    </submittedName>
</protein>
<dbReference type="STRING" id="329726.AM1_5212"/>